<keyword evidence="4" id="KW-1185">Reference proteome</keyword>
<protein>
    <recommendedName>
        <fullName evidence="5">Lon N-terminal domain-containing protein</fullName>
    </recommendedName>
</protein>
<comment type="caution">
    <text evidence="3">The sequence shown here is derived from an EMBL/GenBank/DDBJ whole genome shotgun (WGS) entry which is preliminary data.</text>
</comment>
<reference evidence="3 4" key="1">
    <citation type="submission" date="2024-10" db="EMBL/GenBank/DDBJ databases">
        <title>Updated reference genomes for cyclostephanoid diatoms.</title>
        <authorList>
            <person name="Roberts W.R."/>
            <person name="Alverson A.J."/>
        </authorList>
    </citation>
    <scope>NUCLEOTIDE SEQUENCE [LARGE SCALE GENOMIC DNA]</scope>
    <source>
        <strain evidence="3 4">AJA010-31</strain>
    </source>
</reference>
<evidence type="ECO:0000313" key="3">
    <source>
        <dbReference type="EMBL" id="KAL3776470.1"/>
    </source>
</evidence>
<feature type="chain" id="PRO_5044871859" description="Lon N-terminal domain-containing protein" evidence="2">
    <location>
        <begin position="20"/>
        <end position="332"/>
    </location>
</feature>
<name>A0ABD3NKL4_9STRA</name>
<feature type="signal peptide" evidence="2">
    <location>
        <begin position="1"/>
        <end position="19"/>
    </location>
</feature>
<keyword evidence="2" id="KW-0732">Signal</keyword>
<dbReference type="Proteomes" id="UP001530400">
    <property type="component" value="Unassembled WGS sequence"/>
</dbReference>
<sequence>MSRFLTFIALAYGIGAASALAPSFRYSTPKLNSPHKLLSTFYNDFEEFNTSSTLSTDTDPLLNALRNRQQEIESSATILPLMILDCMLPRQVLDIQLSHPTLKDLINHRMLEKERPTIGMLGMIRTARGYVPLTNGVEVEIVECLPVQDIPNDSTASSEDAWDVTLKAKRRFNILGEVVKTEGGWTEARVDFLDSKTEEEMQQKQSEKKEGQDPLSLARAMSKSRQFTQPNGNIPNNLSIIERWIELARENERHPNQIDKLLNQLGEIPPEDQPTERALWVGALINPLPALGVAMEIRPSLLMAKSAEERVDVALGGIWGSIKHMDGSAKMW</sequence>
<dbReference type="AlphaFoldDB" id="A0ABD3NKL4"/>
<evidence type="ECO:0000256" key="2">
    <source>
        <dbReference type="SAM" id="SignalP"/>
    </source>
</evidence>
<organism evidence="3 4">
    <name type="scientific">Cyclotella atomus</name>
    <dbReference type="NCBI Taxonomy" id="382360"/>
    <lineage>
        <taxon>Eukaryota</taxon>
        <taxon>Sar</taxon>
        <taxon>Stramenopiles</taxon>
        <taxon>Ochrophyta</taxon>
        <taxon>Bacillariophyta</taxon>
        <taxon>Coscinodiscophyceae</taxon>
        <taxon>Thalassiosirophycidae</taxon>
        <taxon>Stephanodiscales</taxon>
        <taxon>Stephanodiscaceae</taxon>
        <taxon>Cyclotella</taxon>
    </lineage>
</organism>
<dbReference type="EMBL" id="JALLPJ020001097">
    <property type="protein sequence ID" value="KAL3776470.1"/>
    <property type="molecule type" value="Genomic_DNA"/>
</dbReference>
<feature type="region of interest" description="Disordered" evidence="1">
    <location>
        <begin position="196"/>
        <end position="216"/>
    </location>
</feature>
<dbReference type="InterPro" id="IPR046336">
    <property type="entry name" value="Lon_prtase_N_sf"/>
</dbReference>
<evidence type="ECO:0000256" key="1">
    <source>
        <dbReference type="SAM" id="MobiDB-lite"/>
    </source>
</evidence>
<gene>
    <name evidence="3" type="ORF">ACHAWO_007550</name>
</gene>
<evidence type="ECO:0000313" key="4">
    <source>
        <dbReference type="Proteomes" id="UP001530400"/>
    </source>
</evidence>
<proteinExistence type="predicted"/>
<accession>A0ABD3NKL4</accession>
<evidence type="ECO:0008006" key="5">
    <source>
        <dbReference type="Google" id="ProtNLM"/>
    </source>
</evidence>
<dbReference type="Gene3D" id="2.30.130.40">
    <property type="entry name" value="LON domain-like"/>
    <property type="match status" value="1"/>
</dbReference>
<feature type="compositionally biased region" description="Basic and acidic residues" evidence="1">
    <location>
        <begin position="196"/>
        <end position="212"/>
    </location>
</feature>